<dbReference type="Pfam" id="PF01569">
    <property type="entry name" value="PAP2"/>
    <property type="match status" value="1"/>
</dbReference>
<dbReference type="PANTHER" id="PTHR14969">
    <property type="entry name" value="SPHINGOSINE-1-PHOSPHATE PHOSPHOHYDROLASE"/>
    <property type="match status" value="1"/>
</dbReference>
<sequence>MLSGLIALDGGLLLWIQEFIRVGFLNPFFVFYTHLGDFGLLWIGASLILLCFKKTRRAGALGLLALALGTLFTNVLLKHLVARPRPWLTVEGLQFLVVEGDPNSFPSGHTCAAFAAAGAWYRALPKRWMGITALALAALMGLSRLYVGVHFPSDVLAGALVGLFSAWLARRLGQRLPILGEESGNHGGL</sequence>
<protein>
    <submittedName>
        <fullName evidence="3">PAP2 family protein</fullName>
    </submittedName>
</protein>
<feature type="transmembrane region" description="Helical" evidence="1">
    <location>
        <begin position="29"/>
        <end position="52"/>
    </location>
</feature>
<evidence type="ECO:0000256" key="1">
    <source>
        <dbReference type="SAM" id="Phobius"/>
    </source>
</evidence>
<dbReference type="InterPro" id="IPR036938">
    <property type="entry name" value="PAP2/HPO_sf"/>
</dbReference>
<feature type="domain" description="Phosphatidic acid phosphatase type 2/haloperoxidase" evidence="2">
    <location>
        <begin position="60"/>
        <end position="170"/>
    </location>
</feature>
<organism evidence="3">
    <name type="scientific">uncultured Eubacteriales bacterium</name>
    <dbReference type="NCBI Taxonomy" id="172733"/>
    <lineage>
        <taxon>Bacteria</taxon>
        <taxon>Bacillati</taxon>
        <taxon>Bacillota</taxon>
        <taxon>Clostridia</taxon>
        <taxon>Eubacteriales</taxon>
        <taxon>environmental samples</taxon>
    </lineage>
</organism>
<evidence type="ECO:0000313" key="3">
    <source>
        <dbReference type="EMBL" id="SBW01474.1"/>
    </source>
</evidence>
<keyword evidence="1" id="KW-0472">Membrane</keyword>
<dbReference type="EMBL" id="FLUN01000001">
    <property type="protein sequence ID" value="SBW01474.1"/>
    <property type="molecule type" value="Genomic_DNA"/>
</dbReference>
<accession>A0A212JPS6</accession>
<feature type="transmembrane region" description="Helical" evidence="1">
    <location>
        <begin position="59"/>
        <end position="77"/>
    </location>
</feature>
<keyword evidence="1" id="KW-1133">Transmembrane helix</keyword>
<proteinExistence type="predicted"/>
<name>A0A212JPS6_9FIRM</name>
<dbReference type="PANTHER" id="PTHR14969:SF13">
    <property type="entry name" value="AT30094P"/>
    <property type="match status" value="1"/>
</dbReference>
<dbReference type="SUPFAM" id="SSF48317">
    <property type="entry name" value="Acid phosphatase/Vanadium-dependent haloperoxidase"/>
    <property type="match status" value="1"/>
</dbReference>
<evidence type="ECO:0000259" key="2">
    <source>
        <dbReference type="SMART" id="SM00014"/>
    </source>
</evidence>
<dbReference type="AlphaFoldDB" id="A0A212JPS6"/>
<feature type="transmembrane region" description="Helical" evidence="1">
    <location>
        <begin position="153"/>
        <end position="169"/>
    </location>
</feature>
<dbReference type="InterPro" id="IPR000326">
    <property type="entry name" value="PAP2/HPO"/>
</dbReference>
<dbReference type="SMART" id="SM00014">
    <property type="entry name" value="acidPPc"/>
    <property type="match status" value="1"/>
</dbReference>
<reference evidence="3" key="1">
    <citation type="submission" date="2016-04" db="EMBL/GenBank/DDBJ databases">
        <authorList>
            <person name="Evans L.H."/>
            <person name="Alamgir A."/>
            <person name="Owens N."/>
            <person name="Weber N.D."/>
            <person name="Virtaneva K."/>
            <person name="Barbian K."/>
            <person name="Babar A."/>
            <person name="Rosenke K."/>
        </authorList>
    </citation>
    <scope>NUCLEOTIDE SEQUENCE</scope>
    <source>
        <strain evidence="3">86</strain>
    </source>
</reference>
<gene>
    <name evidence="3" type="ORF">KL86CLO1_11492</name>
</gene>
<dbReference type="Gene3D" id="1.20.144.10">
    <property type="entry name" value="Phosphatidic acid phosphatase type 2/haloperoxidase"/>
    <property type="match status" value="2"/>
</dbReference>
<keyword evidence="1" id="KW-0812">Transmembrane</keyword>